<evidence type="ECO:0000313" key="2">
    <source>
        <dbReference type="EMBL" id="QBI53899.1"/>
    </source>
</evidence>
<reference evidence="2 3" key="1">
    <citation type="submission" date="2019-02" db="EMBL/GenBank/DDBJ databases">
        <authorList>
            <person name="Khodamoradi S."/>
            <person name="Hahnke R.L."/>
            <person name="Kaempfer P."/>
            <person name="Schumann P."/>
            <person name="Rohde M."/>
            <person name="Steinert M."/>
            <person name="Luzhetskyy A."/>
            <person name="Wink J."/>
            <person name="Ruckert C."/>
        </authorList>
    </citation>
    <scope>NUCLEOTIDE SEQUENCE [LARGE SCALE GENOMIC DNA]</scope>
    <source>
        <strain evidence="2 3">M2</strain>
    </source>
</reference>
<gene>
    <name evidence="2" type="ORF">EKD16_10565</name>
</gene>
<proteinExistence type="predicted"/>
<feature type="transmembrane region" description="Helical" evidence="1">
    <location>
        <begin position="7"/>
        <end position="25"/>
    </location>
</feature>
<dbReference type="OrthoDB" id="3216131at2"/>
<evidence type="ECO:0000256" key="1">
    <source>
        <dbReference type="SAM" id="Phobius"/>
    </source>
</evidence>
<dbReference type="InterPro" id="IPR003425">
    <property type="entry name" value="CCB3/YggT"/>
</dbReference>
<keyword evidence="1" id="KW-0472">Membrane</keyword>
<dbReference type="Pfam" id="PF02325">
    <property type="entry name" value="CCB3_YggT"/>
    <property type="match status" value="1"/>
</dbReference>
<sequence length="97" mass="10888">MSIVQSVVIILLNLFMVVLIARLVFELVQSFARSWRPSGFVLVLAETVYTITDPPLRFLRRFIPPIRLGGVALDLSFTVLFIVVVIVLQLVSSIAFI</sequence>
<dbReference type="KEGG" id="strr:EKD16_10565"/>
<keyword evidence="1" id="KW-1133">Transmembrane helix</keyword>
<keyword evidence="1" id="KW-0812">Transmembrane</keyword>
<feature type="transmembrane region" description="Helical" evidence="1">
    <location>
        <begin position="71"/>
        <end position="96"/>
    </location>
</feature>
<evidence type="ECO:0000313" key="3">
    <source>
        <dbReference type="Proteomes" id="UP000292235"/>
    </source>
</evidence>
<dbReference type="RefSeq" id="WP_131098183.1">
    <property type="nucleotide sequence ID" value="NZ_CP036455.1"/>
</dbReference>
<organism evidence="2 3">
    <name type="scientific">Streptomonospora litoralis</name>
    <dbReference type="NCBI Taxonomy" id="2498135"/>
    <lineage>
        <taxon>Bacteria</taxon>
        <taxon>Bacillati</taxon>
        <taxon>Actinomycetota</taxon>
        <taxon>Actinomycetes</taxon>
        <taxon>Streptosporangiales</taxon>
        <taxon>Nocardiopsidaceae</taxon>
        <taxon>Streptomonospora</taxon>
    </lineage>
</organism>
<keyword evidence="3" id="KW-1185">Reference proteome</keyword>
<name>A0A4P6Q4M3_9ACTN</name>
<protein>
    <submittedName>
        <fullName evidence="2">YGGT family protein</fullName>
    </submittedName>
</protein>
<dbReference type="Proteomes" id="UP000292235">
    <property type="component" value="Chromosome"/>
</dbReference>
<dbReference type="EMBL" id="CP036455">
    <property type="protein sequence ID" value="QBI53899.1"/>
    <property type="molecule type" value="Genomic_DNA"/>
</dbReference>
<dbReference type="GO" id="GO:0016020">
    <property type="term" value="C:membrane"/>
    <property type="evidence" value="ECO:0007669"/>
    <property type="project" value="InterPro"/>
</dbReference>
<accession>A0A4P6Q4M3</accession>
<dbReference type="AlphaFoldDB" id="A0A4P6Q4M3"/>